<evidence type="ECO:0000313" key="2">
    <source>
        <dbReference type="Proteomes" id="UP001519460"/>
    </source>
</evidence>
<evidence type="ECO:0000313" key="1">
    <source>
        <dbReference type="EMBL" id="KAK7502813.1"/>
    </source>
</evidence>
<keyword evidence="2" id="KW-1185">Reference proteome</keyword>
<proteinExistence type="predicted"/>
<accession>A0ABD0LUD8</accession>
<name>A0ABD0LUD8_9CAEN</name>
<gene>
    <name evidence="1" type="ORF">BaRGS_00006063</name>
</gene>
<organism evidence="1 2">
    <name type="scientific">Batillaria attramentaria</name>
    <dbReference type="NCBI Taxonomy" id="370345"/>
    <lineage>
        <taxon>Eukaryota</taxon>
        <taxon>Metazoa</taxon>
        <taxon>Spiralia</taxon>
        <taxon>Lophotrochozoa</taxon>
        <taxon>Mollusca</taxon>
        <taxon>Gastropoda</taxon>
        <taxon>Caenogastropoda</taxon>
        <taxon>Sorbeoconcha</taxon>
        <taxon>Cerithioidea</taxon>
        <taxon>Batillariidae</taxon>
        <taxon>Batillaria</taxon>
    </lineage>
</organism>
<dbReference type="AlphaFoldDB" id="A0ABD0LUD8"/>
<protein>
    <submittedName>
        <fullName evidence="1">Uncharacterized protein</fullName>
    </submittedName>
</protein>
<dbReference type="Proteomes" id="UP001519460">
    <property type="component" value="Unassembled WGS sequence"/>
</dbReference>
<comment type="caution">
    <text evidence="1">The sequence shown here is derived from an EMBL/GenBank/DDBJ whole genome shotgun (WGS) entry which is preliminary data.</text>
</comment>
<dbReference type="EMBL" id="JACVVK020000024">
    <property type="protein sequence ID" value="KAK7502813.1"/>
    <property type="molecule type" value="Genomic_DNA"/>
</dbReference>
<reference evidence="1 2" key="1">
    <citation type="journal article" date="2023" name="Sci. Data">
        <title>Genome assembly of the Korean intertidal mud-creeper Batillaria attramentaria.</title>
        <authorList>
            <person name="Patra A.K."/>
            <person name="Ho P.T."/>
            <person name="Jun S."/>
            <person name="Lee S.J."/>
            <person name="Kim Y."/>
            <person name="Won Y.J."/>
        </authorList>
    </citation>
    <scope>NUCLEOTIDE SEQUENCE [LARGE SCALE GENOMIC DNA]</scope>
    <source>
        <strain evidence="1">Wonlab-2016</strain>
    </source>
</reference>
<sequence>MKPRHYTLCTTVASPVIWHKHAAMHPLPSQAHIHIQRKATEVAERTMKPKSEVVCDIWSRREPHDYDLKIACHISAKVALLNSKKAKLTASFFHPTAYLAHSRRPDLTSSHWA</sequence>